<keyword evidence="3" id="KW-0808">Transferase</keyword>
<dbReference type="InParanoid" id="I7M371"/>
<evidence type="ECO:0000256" key="4">
    <source>
        <dbReference type="ARBA" id="ARBA00022741"/>
    </source>
</evidence>
<dbReference type="EMBL" id="GG662537">
    <property type="protein sequence ID" value="EAS02457.3"/>
    <property type="molecule type" value="Genomic_DNA"/>
</dbReference>
<evidence type="ECO:0000313" key="12">
    <source>
        <dbReference type="Proteomes" id="UP000009168"/>
    </source>
</evidence>
<comment type="catalytic activity">
    <reaction evidence="8">
        <text>L-seryl-[protein] + ATP = O-phospho-L-seryl-[protein] + ADP + H(+)</text>
        <dbReference type="Rhea" id="RHEA:17989"/>
        <dbReference type="Rhea" id="RHEA-COMP:9863"/>
        <dbReference type="Rhea" id="RHEA-COMP:11604"/>
        <dbReference type="ChEBI" id="CHEBI:15378"/>
        <dbReference type="ChEBI" id="CHEBI:29999"/>
        <dbReference type="ChEBI" id="CHEBI:30616"/>
        <dbReference type="ChEBI" id="CHEBI:83421"/>
        <dbReference type="ChEBI" id="CHEBI:456216"/>
        <dbReference type="EC" id="2.7.11.1"/>
    </reaction>
</comment>
<feature type="domain" description="Protein kinase" evidence="10">
    <location>
        <begin position="96"/>
        <end position="432"/>
    </location>
</feature>
<dbReference type="KEGG" id="tet:TTHERM_00729170"/>
<dbReference type="GO" id="GO:0005634">
    <property type="term" value="C:nucleus"/>
    <property type="evidence" value="ECO:0007669"/>
    <property type="project" value="TreeGrafter"/>
</dbReference>
<keyword evidence="4 9" id="KW-0547">Nucleotide-binding</keyword>
<dbReference type="RefSeq" id="XP_001022702.3">
    <property type="nucleotide sequence ID" value="XM_001022702.3"/>
</dbReference>
<dbReference type="GO" id="GO:0005829">
    <property type="term" value="C:cytosol"/>
    <property type="evidence" value="ECO:0007669"/>
    <property type="project" value="TreeGrafter"/>
</dbReference>
<evidence type="ECO:0000256" key="8">
    <source>
        <dbReference type="ARBA" id="ARBA00048679"/>
    </source>
</evidence>
<dbReference type="GO" id="GO:0004674">
    <property type="term" value="F:protein serine/threonine kinase activity"/>
    <property type="evidence" value="ECO:0007669"/>
    <property type="project" value="UniProtKB-KW"/>
</dbReference>
<dbReference type="PANTHER" id="PTHR24054:SF0">
    <property type="entry name" value="CASEIN KINASE II SUBUNIT ALPHA"/>
    <property type="match status" value="1"/>
</dbReference>
<dbReference type="GO" id="GO:0005956">
    <property type="term" value="C:protein kinase CK2 complex"/>
    <property type="evidence" value="ECO:0007669"/>
    <property type="project" value="TreeGrafter"/>
</dbReference>
<dbReference type="InterPro" id="IPR000719">
    <property type="entry name" value="Prot_kinase_dom"/>
</dbReference>
<accession>I7M371</accession>
<comment type="catalytic activity">
    <reaction evidence="7">
        <text>L-threonyl-[protein] + ATP = O-phospho-L-threonyl-[protein] + ADP + H(+)</text>
        <dbReference type="Rhea" id="RHEA:46608"/>
        <dbReference type="Rhea" id="RHEA-COMP:11060"/>
        <dbReference type="Rhea" id="RHEA-COMP:11605"/>
        <dbReference type="ChEBI" id="CHEBI:15378"/>
        <dbReference type="ChEBI" id="CHEBI:30013"/>
        <dbReference type="ChEBI" id="CHEBI:30616"/>
        <dbReference type="ChEBI" id="CHEBI:61977"/>
        <dbReference type="ChEBI" id="CHEBI:456216"/>
        <dbReference type="EC" id="2.7.11.1"/>
    </reaction>
</comment>
<name>I7M371_TETTS</name>
<dbReference type="OMA" id="GMIPANC"/>
<dbReference type="PROSITE" id="PS00107">
    <property type="entry name" value="PROTEIN_KINASE_ATP"/>
    <property type="match status" value="1"/>
</dbReference>
<keyword evidence="12" id="KW-1185">Reference proteome</keyword>
<gene>
    <name evidence="11" type="ORF">TTHERM_00729170</name>
</gene>
<dbReference type="SUPFAM" id="SSF56112">
    <property type="entry name" value="Protein kinase-like (PK-like)"/>
    <property type="match status" value="1"/>
</dbReference>
<dbReference type="HOGENOM" id="CLU_476952_0_0_1"/>
<dbReference type="STRING" id="312017.I7M371"/>
<dbReference type="GO" id="GO:0005524">
    <property type="term" value="F:ATP binding"/>
    <property type="evidence" value="ECO:0007669"/>
    <property type="project" value="UniProtKB-UniRule"/>
</dbReference>
<protein>
    <recommendedName>
        <fullName evidence="1">non-specific serine/threonine protein kinase</fullName>
        <ecNumber evidence="1">2.7.11.1</ecNumber>
    </recommendedName>
</protein>
<keyword evidence="2" id="KW-0723">Serine/threonine-protein kinase</keyword>
<keyword evidence="6 9" id="KW-0067">ATP-binding</keyword>
<feature type="binding site" evidence="9">
    <location>
        <position position="130"/>
    </location>
    <ligand>
        <name>ATP</name>
        <dbReference type="ChEBI" id="CHEBI:30616"/>
    </ligand>
</feature>
<evidence type="ECO:0000256" key="3">
    <source>
        <dbReference type="ARBA" id="ARBA00022679"/>
    </source>
</evidence>
<sequence>MKPNIPIQGDFHQFAPGMIPANCQFQQIVPNIPVPQAQGAMYNIANPQQQIYTKNIYQTQPIQKRQEKPKEKQNFQQEKYYKDKPADFKYLHSHGYLVNKELGRGGYGVVYKAYEYRDGVVNKKKKFAIKINFQTVSPELIFSEIAFLTLLKGQPCTPQMVDLFTQEEKTHIVIEYFKYEPFIKFFAESNMEEIKHYIYQMLLAVKTLKSMGIYHRDVKPGNFLYNTAEKKGILIDYGLSEIDDKFIENLKEQQRQKKDPEIQKKIDLYQNIKKCEKIVGKNKIGTESFMPLESILRYRDQGYQVDIWPIGVVFLQFLLKKYNIFNNVRMQNKPNQNKNNHNKSGQIKNTYFITFILELANIFGSDAVIELCRKYEYEVSLPNELPKGPINFKEIIKKEEFDDVANDLLTKLIALDQADRISVEDALNHPFFDSIRDYEAKKQQQQLQNQQNLQQQQQQSIHKSQIIQISPDQISQAQQPIQQMPKKSLSSQNAMIQQVTVGTQIQNNPSIMGSYQPFLYNTNPGIQILGPLYNQSPFPIQQAGAIPQVVNPQSFQAFTNPSKNGLNIQPPK</sequence>
<evidence type="ECO:0000259" key="10">
    <source>
        <dbReference type="PROSITE" id="PS50011"/>
    </source>
</evidence>
<dbReference type="AlphaFoldDB" id="I7M371"/>
<evidence type="ECO:0000256" key="9">
    <source>
        <dbReference type="PROSITE-ProRule" id="PRU10141"/>
    </source>
</evidence>
<dbReference type="PROSITE" id="PS50011">
    <property type="entry name" value="PROTEIN_KINASE_DOM"/>
    <property type="match status" value="1"/>
</dbReference>
<evidence type="ECO:0000256" key="7">
    <source>
        <dbReference type="ARBA" id="ARBA00047899"/>
    </source>
</evidence>
<dbReference type="EC" id="2.7.11.1" evidence="1"/>
<evidence type="ECO:0000313" key="11">
    <source>
        <dbReference type="EMBL" id="EAS02457.3"/>
    </source>
</evidence>
<organism evidence="11 12">
    <name type="scientific">Tetrahymena thermophila (strain SB210)</name>
    <dbReference type="NCBI Taxonomy" id="312017"/>
    <lineage>
        <taxon>Eukaryota</taxon>
        <taxon>Sar</taxon>
        <taxon>Alveolata</taxon>
        <taxon>Ciliophora</taxon>
        <taxon>Intramacronucleata</taxon>
        <taxon>Oligohymenophorea</taxon>
        <taxon>Hymenostomatida</taxon>
        <taxon>Tetrahymenina</taxon>
        <taxon>Tetrahymenidae</taxon>
        <taxon>Tetrahymena</taxon>
    </lineage>
</organism>
<evidence type="ECO:0000256" key="5">
    <source>
        <dbReference type="ARBA" id="ARBA00022777"/>
    </source>
</evidence>
<evidence type="ECO:0000256" key="6">
    <source>
        <dbReference type="ARBA" id="ARBA00022840"/>
    </source>
</evidence>
<dbReference type="InterPro" id="IPR011009">
    <property type="entry name" value="Kinase-like_dom_sf"/>
</dbReference>
<dbReference type="Pfam" id="PF00069">
    <property type="entry name" value="Pkinase"/>
    <property type="match status" value="1"/>
</dbReference>
<dbReference type="InterPro" id="IPR045216">
    <property type="entry name" value="CK2_alpha"/>
</dbReference>
<dbReference type="eggNOG" id="KOG1167">
    <property type="taxonomic scope" value="Eukaryota"/>
</dbReference>
<dbReference type="OrthoDB" id="10020333at2759"/>
<dbReference type="Gene3D" id="1.10.510.10">
    <property type="entry name" value="Transferase(Phosphotransferase) domain 1"/>
    <property type="match status" value="1"/>
</dbReference>
<dbReference type="PANTHER" id="PTHR24054">
    <property type="entry name" value="CASEIN KINASE II SUBUNIT ALPHA"/>
    <property type="match status" value="1"/>
</dbReference>
<dbReference type="Proteomes" id="UP000009168">
    <property type="component" value="Unassembled WGS sequence"/>
</dbReference>
<keyword evidence="5 11" id="KW-0418">Kinase</keyword>
<dbReference type="SMART" id="SM00220">
    <property type="entry name" value="S_TKc"/>
    <property type="match status" value="1"/>
</dbReference>
<reference evidence="12" key="1">
    <citation type="journal article" date="2006" name="PLoS Biol.">
        <title>Macronuclear genome sequence of the ciliate Tetrahymena thermophila, a model eukaryote.</title>
        <authorList>
            <person name="Eisen J.A."/>
            <person name="Coyne R.S."/>
            <person name="Wu M."/>
            <person name="Wu D."/>
            <person name="Thiagarajan M."/>
            <person name="Wortman J.R."/>
            <person name="Badger J.H."/>
            <person name="Ren Q."/>
            <person name="Amedeo P."/>
            <person name="Jones K.M."/>
            <person name="Tallon L.J."/>
            <person name="Delcher A.L."/>
            <person name="Salzberg S.L."/>
            <person name="Silva J.C."/>
            <person name="Haas B.J."/>
            <person name="Majoros W.H."/>
            <person name="Farzad M."/>
            <person name="Carlton J.M."/>
            <person name="Smith R.K. Jr."/>
            <person name="Garg J."/>
            <person name="Pearlman R.E."/>
            <person name="Karrer K.M."/>
            <person name="Sun L."/>
            <person name="Manning G."/>
            <person name="Elde N.C."/>
            <person name="Turkewitz A.P."/>
            <person name="Asai D.J."/>
            <person name="Wilkes D.E."/>
            <person name="Wang Y."/>
            <person name="Cai H."/>
            <person name="Collins K."/>
            <person name="Stewart B.A."/>
            <person name="Lee S.R."/>
            <person name="Wilamowska K."/>
            <person name="Weinberg Z."/>
            <person name="Ruzzo W.L."/>
            <person name="Wloga D."/>
            <person name="Gaertig J."/>
            <person name="Frankel J."/>
            <person name="Tsao C.-C."/>
            <person name="Gorovsky M.A."/>
            <person name="Keeling P.J."/>
            <person name="Waller R.F."/>
            <person name="Patron N.J."/>
            <person name="Cherry J.M."/>
            <person name="Stover N.A."/>
            <person name="Krieger C.J."/>
            <person name="del Toro C."/>
            <person name="Ryder H.F."/>
            <person name="Williamson S.C."/>
            <person name="Barbeau R.A."/>
            <person name="Hamilton E.P."/>
            <person name="Orias E."/>
        </authorList>
    </citation>
    <scope>NUCLEOTIDE SEQUENCE [LARGE SCALE GENOMIC DNA]</scope>
    <source>
        <strain evidence="12">SB210</strain>
    </source>
</reference>
<proteinExistence type="predicted"/>
<dbReference type="GeneID" id="7829415"/>
<evidence type="ECO:0000256" key="1">
    <source>
        <dbReference type="ARBA" id="ARBA00012513"/>
    </source>
</evidence>
<dbReference type="PROSITE" id="PS00108">
    <property type="entry name" value="PROTEIN_KINASE_ST"/>
    <property type="match status" value="1"/>
</dbReference>
<dbReference type="InterPro" id="IPR017441">
    <property type="entry name" value="Protein_kinase_ATP_BS"/>
</dbReference>
<dbReference type="GO" id="GO:0051726">
    <property type="term" value="P:regulation of cell cycle"/>
    <property type="evidence" value="ECO:0007669"/>
    <property type="project" value="TreeGrafter"/>
</dbReference>
<evidence type="ECO:0000256" key="2">
    <source>
        <dbReference type="ARBA" id="ARBA00022527"/>
    </source>
</evidence>
<dbReference type="InterPro" id="IPR008271">
    <property type="entry name" value="Ser/Thr_kinase_AS"/>
</dbReference>
<dbReference type="Gene3D" id="3.30.200.20">
    <property type="entry name" value="Phosphorylase Kinase, domain 1"/>
    <property type="match status" value="1"/>
</dbReference>